<protein>
    <recommendedName>
        <fullName evidence="3">CWH43-like N-terminal domain-containing protein</fullName>
    </recommendedName>
</protein>
<dbReference type="AlphaFoldDB" id="A0A2J5I418"/>
<keyword evidence="2" id="KW-0472">Membrane</keyword>
<feature type="domain" description="CWH43-like N-terminal" evidence="3">
    <location>
        <begin position="31"/>
        <end position="281"/>
    </location>
</feature>
<gene>
    <name evidence="4" type="ORF">BDW42DRAFT_162402</name>
</gene>
<evidence type="ECO:0000313" key="4">
    <source>
        <dbReference type="EMBL" id="PLN84646.1"/>
    </source>
</evidence>
<evidence type="ECO:0000313" key="5">
    <source>
        <dbReference type="Proteomes" id="UP000235023"/>
    </source>
</evidence>
<feature type="region of interest" description="Disordered" evidence="1">
    <location>
        <begin position="128"/>
        <end position="167"/>
    </location>
</feature>
<sequence>MIETLLTQCHNAIWSTLHAIILDIPPTRLPLFPALAGSVWFLTLASLLLTWIARGMPQYPGQSNPHVAFISDIASFELKPLFLIGTSMTAVGFLMTVAAVHVVYYEPGFALARARARARASPALAPQIETGLSDNSDSLPTTRSITPNQSIDRDDVEDFGDLEEREDDPTTRTLKLISLLAILAASTASTALVLLGVMDTFRYKTMHHFFLRLCFAGLAVQSACTAIVYANEVLDFVAYLCHGAQWQSYYGKRNPRVRVLYVLPPFSFSSLFFAFFFFVRKRKIKGSS</sequence>
<feature type="compositionally biased region" description="Acidic residues" evidence="1">
    <location>
        <begin position="154"/>
        <end position="167"/>
    </location>
</feature>
<feature type="transmembrane region" description="Helical" evidence="2">
    <location>
        <begin position="209"/>
        <end position="230"/>
    </location>
</feature>
<keyword evidence="2" id="KW-0812">Transmembrane</keyword>
<evidence type="ECO:0000256" key="2">
    <source>
        <dbReference type="SAM" id="Phobius"/>
    </source>
</evidence>
<dbReference type="Proteomes" id="UP000235023">
    <property type="component" value="Unassembled WGS sequence"/>
</dbReference>
<organism evidence="4 5">
    <name type="scientific">Aspergillus taichungensis</name>
    <dbReference type="NCBI Taxonomy" id="482145"/>
    <lineage>
        <taxon>Eukaryota</taxon>
        <taxon>Fungi</taxon>
        <taxon>Dikarya</taxon>
        <taxon>Ascomycota</taxon>
        <taxon>Pezizomycotina</taxon>
        <taxon>Eurotiomycetes</taxon>
        <taxon>Eurotiomycetidae</taxon>
        <taxon>Eurotiales</taxon>
        <taxon>Aspergillaceae</taxon>
        <taxon>Aspergillus</taxon>
        <taxon>Aspergillus subgen. Circumdati</taxon>
    </lineage>
</organism>
<keyword evidence="2" id="KW-1133">Transmembrane helix</keyword>
<name>A0A2J5I418_9EURO</name>
<evidence type="ECO:0000259" key="3">
    <source>
        <dbReference type="Pfam" id="PF10277"/>
    </source>
</evidence>
<feature type="transmembrane region" description="Helical" evidence="2">
    <location>
        <begin position="176"/>
        <end position="197"/>
    </location>
</feature>
<dbReference type="EMBL" id="KZ559510">
    <property type="protein sequence ID" value="PLN84646.1"/>
    <property type="molecule type" value="Genomic_DNA"/>
</dbReference>
<proteinExistence type="predicted"/>
<accession>A0A2J5I418</accession>
<dbReference type="Pfam" id="PF10277">
    <property type="entry name" value="Frag1"/>
    <property type="match status" value="1"/>
</dbReference>
<evidence type="ECO:0000256" key="1">
    <source>
        <dbReference type="SAM" id="MobiDB-lite"/>
    </source>
</evidence>
<reference evidence="5" key="1">
    <citation type="submission" date="2017-12" db="EMBL/GenBank/DDBJ databases">
        <authorList>
            <consortium name="DOE Joint Genome Institute"/>
            <person name="Mondo S.J."/>
            <person name="Kjaerbolling I."/>
            <person name="Vesth T.C."/>
            <person name="Frisvad J.C."/>
            <person name="Nybo J.L."/>
            <person name="Theobald S."/>
            <person name="Kuo A."/>
            <person name="Bowyer P."/>
            <person name="Matsuda Y."/>
            <person name="Lyhne E.K."/>
            <person name="Kogle M.E."/>
            <person name="Clum A."/>
            <person name="Lipzen A."/>
            <person name="Salamov A."/>
            <person name="Ngan C.Y."/>
            <person name="Daum C."/>
            <person name="Chiniquy J."/>
            <person name="Barry K."/>
            <person name="LaButti K."/>
            <person name="Haridas S."/>
            <person name="Simmons B.A."/>
            <person name="Magnuson J.K."/>
            <person name="Mortensen U.H."/>
            <person name="Larsen T.O."/>
            <person name="Grigoriev I.V."/>
            <person name="Baker S.E."/>
            <person name="Andersen M.R."/>
            <person name="Nordberg H.P."/>
            <person name="Cantor M.N."/>
            <person name="Hua S.X."/>
        </authorList>
    </citation>
    <scope>NUCLEOTIDE SEQUENCE [LARGE SCALE GENOMIC DNA]</scope>
    <source>
        <strain evidence="5">IBT 19404</strain>
    </source>
</reference>
<feature type="compositionally biased region" description="Polar residues" evidence="1">
    <location>
        <begin position="130"/>
        <end position="150"/>
    </location>
</feature>
<feature type="transmembrane region" description="Helical" evidence="2">
    <location>
        <begin position="259"/>
        <end position="279"/>
    </location>
</feature>
<feature type="transmembrane region" description="Helical" evidence="2">
    <location>
        <begin position="81"/>
        <end position="104"/>
    </location>
</feature>
<dbReference type="InterPro" id="IPR019402">
    <property type="entry name" value="CWH43_N"/>
</dbReference>
<feature type="transmembrane region" description="Helical" evidence="2">
    <location>
        <begin position="31"/>
        <end position="53"/>
    </location>
</feature>
<dbReference type="OrthoDB" id="10032492at2759"/>
<keyword evidence="5" id="KW-1185">Reference proteome</keyword>